<reference evidence="1 2" key="1">
    <citation type="journal article" date="2012" name="J. Bacteriol.">
        <title>Genome sequence of deep-sea manganese-oxidizing bacterium Marinobacter manganoxydans MnI7-9.</title>
        <authorList>
            <person name="Wang H."/>
            <person name="Li H."/>
            <person name="Shao Z."/>
            <person name="Liao S."/>
            <person name="Johnstone L."/>
            <person name="Rensing C."/>
            <person name="Wang G."/>
        </authorList>
    </citation>
    <scope>NUCLEOTIDE SEQUENCE [LARGE SCALE GENOMIC DNA]</scope>
    <source>
        <strain evidence="1 2">MnI7-9</strain>
    </source>
</reference>
<evidence type="ECO:0008006" key="3">
    <source>
        <dbReference type="Google" id="ProtNLM"/>
    </source>
</evidence>
<proteinExistence type="predicted"/>
<protein>
    <recommendedName>
        <fullName evidence="3">Antitoxin Xre/MbcA/ParS-like toxin-binding domain-containing protein</fullName>
    </recommendedName>
</protein>
<evidence type="ECO:0000313" key="2">
    <source>
        <dbReference type="Proteomes" id="UP000003208"/>
    </source>
</evidence>
<gene>
    <name evidence="1" type="ORF">KYE_00756</name>
</gene>
<accession>G6YMU9</accession>
<keyword evidence="2" id="KW-1185">Reference proteome</keyword>
<dbReference type="Proteomes" id="UP000003208">
    <property type="component" value="Unassembled WGS sequence"/>
</dbReference>
<evidence type="ECO:0000313" key="1">
    <source>
        <dbReference type="EMBL" id="EHJ06475.1"/>
    </source>
</evidence>
<dbReference type="RefSeq" id="WP_008169382.1">
    <property type="nucleotide sequence ID" value="NZ_AGTR01000003.1"/>
</dbReference>
<dbReference type="AlphaFoldDB" id="G6YMU9"/>
<sequence length="126" mass="14133">MNHAPGETTIEQHRAGLKAAIRILQAWGIEGPDQARILNIDQALVDAPETLDTTDQSQLTTISYLLNIHASLKELFQNPENHSGFMMSINQNPPYYGQRPLDFVLTGKLEAIKEVFESLELLKYGQ</sequence>
<name>G6YMU9_9GAMM</name>
<organism evidence="1 2">
    <name type="scientific">Marinobacter manganoxydans MnI7-9</name>
    <dbReference type="NCBI Taxonomy" id="1094979"/>
    <lineage>
        <taxon>Bacteria</taxon>
        <taxon>Pseudomonadati</taxon>
        <taxon>Pseudomonadota</taxon>
        <taxon>Gammaproteobacteria</taxon>
        <taxon>Pseudomonadales</taxon>
        <taxon>Marinobacteraceae</taxon>
        <taxon>Marinobacter</taxon>
    </lineage>
</organism>
<dbReference type="EMBL" id="AGTR01000003">
    <property type="protein sequence ID" value="EHJ06475.1"/>
    <property type="molecule type" value="Genomic_DNA"/>
</dbReference>
<dbReference type="PATRIC" id="fig|1094979.3.peg.143"/>